<feature type="signal peptide" evidence="1">
    <location>
        <begin position="1"/>
        <end position="22"/>
    </location>
</feature>
<evidence type="ECO:0000256" key="1">
    <source>
        <dbReference type="SAM" id="SignalP"/>
    </source>
</evidence>
<reference evidence="2 3" key="1">
    <citation type="submission" date="2019-06" db="EMBL/GenBank/DDBJ databases">
        <title>Whole genome shotgun sequence of Acetobacter peroxydans NBRC 13755.</title>
        <authorList>
            <person name="Hosoyama A."/>
            <person name="Uohara A."/>
            <person name="Ohji S."/>
            <person name="Ichikawa N."/>
        </authorList>
    </citation>
    <scope>NUCLEOTIDE SEQUENCE [LARGE SCALE GENOMIC DNA]</scope>
    <source>
        <strain evidence="2 3">NBRC 13755</strain>
    </source>
</reference>
<comment type="caution">
    <text evidence="2">The sequence shown here is derived from an EMBL/GenBank/DDBJ whole genome shotgun (WGS) entry which is preliminary data.</text>
</comment>
<dbReference type="EMBL" id="BJMV01000009">
    <property type="protein sequence ID" value="GEB85960.1"/>
    <property type="molecule type" value="Genomic_DNA"/>
</dbReference>
<dbReference type="OrthoDB" id="7218151at2"/>
<protein>
    <submittedName>
        <fullName evidence="2">Uncharacterized protein</fullName>
    </submittedName>
</protein>
<evidence type="ECO:0000313" key="2">
    <source>
        <dbReference type="EMBL" id="GEB85960.1"/>
    </source>
</evidence>
<keyword evidence="3" id="KW-1185">Reference proteome</keyword>
<feature type="chain" id="PRO_5021363864" evidence="1">
    <location>
        <begin position="23"/>
        <end position="195"/>
    </location>
</feature>
<accession>A0A4Y3TY92</accession>
<dbReference type="Proteomes" id="UP000317730">
    <property type="component" value="Unassembled WGS sequence"/>
</dbReference>
<dbReference type="AlphaFoldDB" id="A0A4Y3TY92"/>
<sequence length="195" mass="20447">MRKLAALFGTACLIGATGIAQAGPVASSAALSKPHIYESGVALLSRYEHDGLVLTDNVQTGSLSIQADPAAIQVMSGAESNRYRLALKDILSAAATYAYLYFGQHPDKMTLVVTADVQRDGFSHASASTGADDNAGPALTMEIARPSFPISADSQPDAYSAQTIGMILDQIDISKVSMAPWLRSALKKQTALSSQ</sequence>
<dbReference type="RefSeq" id="WP_141376669.1">
    <property type="nucleotide sequence ID" value="NZ_BAPL01000032.1"/>
</dbReference>
<keyword evidence="1" id="KW-0732">Signal</keyword>
<proteinExistence type="predicted"/>
<name>A0A4Y3TY92_9PROT</name>
<evidence type="ECO:0000313" key="3">
    <source>
        <dbReference type="Proteomes" id="UP000317730"/>
    </source>
</evidence>
<organism evidence="2 3">
    <name type="scientific">Acetobacter peroxydans</name>
    <dbReference type="NCBI Taxonomy" id="104098"/>
    <lineage>
        <taxon>Bacteria</taxon>
        <taxon>Pseudomonadati</taxon>
        <taxon>Pseudomonadota</taxon>
        <taxon>Alphaproteobacteria</taxon>
        <taxon>Acetobacterales</taxon>
        <taxon>Acetobacteraceae</taxon>
        <taxon>Acetobacter</taxon>
    </lineage>
</organism>
<gene>
    <name evidence="2" type="ORF">APE01nite_17570</name>
</gene>